<dbReference type="CDD" id="cd02440">
    <property type="entry name" value="AdoMet_MTases"/>
    <property type="match status" value="1"/>
</dbReference>
<protein>
    <recommendedName>
        <fullName evidence="1">Methyltransferase domain-containing protein</fullName>
    </recommendedName>
</protein>
<dbReference type="AlphaFoldDB" id="A0A1E5XTH2"/>
<dbReference type="InterPro" id="IPR041698">
    <property type="entry name" value="Methyltransf_25"/>
</dbReference>
<feature type="domain" description="Methyltransferase" evidence="1">
    <location>
        <begin position="12"/>
        <end position="101"/>
    </location>
</feature>
<evidence type="ECO:0000259" key="1">
    <source>
        <dbReference type="Pfam" id="PF13649"/>
    </source>
</evidence>
<dbReference type="Gene3D" id="3.40.50.150">
    <property type="entry name" value="Vaccinia Virus protein VP39"/>
    <property type="match status" value="1"/>
</dbReference>
<keyword evidence="3" id="KW-1185">Reference proteome</keyword>
<dbReference type="Pfam" id="PF13649">
    <property type="entry name" value="Methyltransf_25"/>
    <property type="match status" value="1"/>
</dbReference>
<reference evidence="2 3" key="1">
    <citation type="journal article" date="2015" name="Genome Announc.">
        <title>Genome Assemblies of Three Soil-Associated Devosia species: D. insulae, D. limi, and D. soli.</title>
        <authorList>
            <person name="Hassan Y.I."/>
            <person name="Lepp D."/>
            <person name="Zhou T."/>
        </authorList>
    </citation>
    <scope>NUCLEOTIDE SEQUENCE [LARGE SCALE GENOMIC DNA]</scope>
    <source>
        <strain evidence="2 3">DS-56</strain>
    </source>
</reference>
<organism evidence="2 3">
    <name type="scientific">Devosia insulae DS-56</name>
    <dbReference type="NCBI Taxonomy" id="1116389"/>
    <lineage>
        <taxon>Bacteria</taxon>
        <taxon>Pseudomonadati</taxon>
        <taxon>Pseudomonadota</taxon>
        <taxon>Alphaproteobacteria</taxon>
        <taxon>Hyphomicrobiales</taxon>
        <taxon>Devosiaceae</taxon>
        <taxon>Devosia</taxon>
    </lineage>
</organism>
<dbReference type="InterPro" id="IPR029063">
    <property type="entry name" value="SAM-dependent_MTases_sf"/>
</dbReference>
<gene>
    <name evidence="2" type="ORF">VW23_014125</name>
</gene>
<comment type="caution">
    <text evidence="2">The sequence shown here is derived from an EMBL/GenBank/DDBJ whole genome shotgun (WGS) entry which is preliminary data.</text>
</comment>
<proteinExistence type="predicted"/>
<dbReference type="Proteomes" id="UP000095463">
    <property type="component" value="Unassembled WGS sequence"/>
</dbReference>
<evidence type="ECO:0000313" key="3">
    <source>
        <dbReference type="Proteomes" id="UP000095463"/>
    </source>
</evidence>
<name>A0A1E5XTH2_9HYPH</name>
<dbReference type="EMBL" id="LAJE02000115">
    <property type="protein sequence ID" value="OEO31892.1"/>
    <property type="molecule type" value="Genomic_DNA"/>
</dbReference>
<evidence type="ECO:0000313" key="2">
    <source>
        <dbReference type="EMBL" id="OEO31892.1"/>
    </source>
</evidence>
<accession>A0A1E5XTH2</accession>
<dbReference type="SUPFAM" id="SSF53335">
    <property type="entry name" value="S-adenosyl-L-methionine-dependent methyltransferases"/>
    <property type="match status" value="1"/>
</dbReference>
<sequence>MELLAPKAGEAVLEIGCGHGIATGLVLAAGANVVAVDRSAKMVTACIKRNERGGRLTAFESDFETLDLGAFDAALAVNVDFPRHADRGWAKKFSDVIKPGGRVVLVLEAPTIRTADRFAMAAAAALAGAGFRVDTELGQAMVAVRAERVP</sequence>